<keyword evidence="1" id="KW-0472">Membrane</keyword>
<evidence type="ECO:0000313" key="3">
    <source>
        <dbReference type="Proteomes" id="UP001165297"/>
    </source>
</evidence>
<evidence type="ECO:0008006" key="4">
    <source>
        <dbReference type="Google" id="ProtNLM"/>
    </source>
</evidence>
<feature type="transmembrane region" description="Helical" evidence="1">
    <location>
        <begin position="77"/>
        <end position="97"/>
    </location>
</feature>
<organism evidence="2 3">
    <name type="scientific">Hymenobacter nitidus</name>
    <dbReference type="NCBI Taxonomy" id="2880929"/>
    <lineage>
        <taxon>Bacteria</taxon>
        <taxon>Pseudomonadati</taxon>
        <taxon>Bacteroidota</taxon>
        <taxon>Cytophagia</taxon>
        <taxon>Cytophagales</taxon>
        <taxon>Hymenobacteraceae</taxon>
        <taxon>Hymenobacter</taxon>
    </lineage>
</organism>
<keyword evidence="1" id="KW-0812">Transmembrane</keyword>
<sequence>MKEKRTGLEDFVERHRADFDAFEPRPDLWDAIERELSTAPEAAQPTEAPLRIVKLQPEEPETPVQPLHISTPARRRYNYGMVAALALLVLAGIGAVWSKSASSMTWTRVASAPLVLSQAEEVASTDPANFGASTVGIEAASPQKRLAVAVQRMEAYYATQIGEKKQEISQLQAAAAAPGAEWHQELATLDSTYNQLKVELYRNPEPDVVLEAMNRNMQIRLDILNQQVRLQERMKDYGAGPTAAAGNN</sequence>
<evidence type="ECO:0000256" key="1">
    <source>
        <dbReference type="SAM" id="Phobius"/>
    </source>
</evidence>
<keyword evidence="1" id="KW-1133">Transmembrane helix</keyword>
<accession>A0ABS8A751</accession>
<dbReference type="RefSeq" id="WP_226181804.1">
    <property type="nucleotide sequence ID" value="NZ_JAJADQ010000001.1"/>
</dbReference>
<name>A0ABS8A751_9BACT</name>
<dbReference type="Proteomes" id="UP001165297">
    <property type="component" value="Unassembled WGS sequence"/>
</dbReference>
<comment type="caution">
    <text evidence="2">The sequence shown here is derived from an EMBL/GenBank/DDBJ whole genome shotgun (WGS) entry which is preliminary data.</text>
</comment>
<evidence type="ECO:0000313" key="2">
    <source>
        <dbReference type="EMBL" id="MCB2376126.1"/>
    </source>
</evidence>
<keyword evidence="3" id="KW-1185">Reference proteome</keyword>
<protein>
    <recommendedName>
        <fullName evidence="4">Anti-sigma factor</fullName>
    </recommendedName>
</protein>
<dbReference type="EMBL" id="JAJADQ010000001">
    <property type="protein sequence ID" value="MCB2376126.1"/>
    <property type="molecule type" value="Genomic_DNA"/>
</dbReference>
<proteinExistence type="predicted"/>
<gene>
    <name evidence="2" type="ORF">LGH70_00920</name>
</gene>
<reference evidence="2" key="1">
    <citation type="submission" date="2021-10" db="EMBL/GenBank/DDBJ databases">
        <authorList>
            <person name="Dean J.D."/>
            <person name="Kim M.K."/>
            <person name="Newey C.N."/>
            <person name="Stoker T.S."/>
            <person name="Thompson D.W."/>
            <person name="Grose J.H."/>
        </authorList>
    </citation>
    <scope>NUCLEOTIDE SEQUENCE</scope>
    <source>
        <strain evidence="2">BT635</strain>
    </source>
</reference>